<reference evidence="5 6" key="1">
    <citation type="submission" date="2021-08" db="EMBL/GenBank/DDBJ databases">
        <title>Draft Genome Sequence of Phanerochaete sordida strain YK-624.</title>
        <authorList>
            <person name="Mori T."/>
            <person name="Dohra H."/>
            <person name="Suzuki T."/>
            <person name="Kawagishi H."/>
            <person name="Hirai H."/>
        </authorList>
    </citation>
    <scope>NUCLEOTIDE SEQUENCE [LARGE SCALE GENOMIC DNA]</scope>
    <source>
        <strain evidence="5 6">YK-624</strain>
    </source>
</reference>
<evidence type="ECO:0000256" key="1">
    <source>
        <dbReference type="ARBA" id="ARBA00022630"/>
    </source>
</evidence>
<evidence type="ECO:0000313" key="5">
    <source>
        <dbReference type="EMBL" id="GJE99048.1"/>
    </source>
</evidence>
<feature type="domain" description="FAD-binding" evidence="4">
    <location>
        <begin position="300"/>
        <end position="372"/>
    </location>
</feature>
<dbReference type="SUPFAM" id="SSF54373">
    <property type="entry name" value="FAD-linked reductases, C-terminal domain"/>
    <property type="match status" value="1"/>
</dbReference>
<dbReference type="PANTHER" id="PTHR46720">
    <property type="entry name" value="HYDROXYLASE, PUTATIVE (AFU_ORTHOLOGUE AFUA_3G01460)-RELATED"/>
    <property type="match status" value="1"/>
</dbReference>
<protein>
    <submittedName>
        <fullName evidence="5">FAD-dependent monooxygenase</fullName>
    </submittedName>
</protein>
<evidence type="ECO:0000256" key="3">
    <source>
        <dbReference type="ARBA" id="ARBA00023002"/>
    </source>
</evidence>
<dbReference type="Pfam" id="PF01494">
    <property type="entry name" value="FAD_binding_3"/>
    <property type="match status" value="2"/>
</dbReference>
<dbReference type="InterPro" id="IPR036188">
    <property type="entry name" value="FAD/NAD-bd_sf"/>
</dbReference>
<keyword evidence="2" id="KW-0274">FAD</keyword>
<dbReference type="PANTHER" id="PTHR46720:SF3">
    <property type="entry name" value="FAD-BINDING DOMAIN-CONTAINING PROTEIN-RELATED"/>
    <property type="match status" value="1"/>
</dbReference>
<dbReference type="InterPro" id="IPR002938">
    <property type="entry name" value="FAD-bd"/>
</dbReference>
<keyword evidence="6" id="KW-1185">Reference proteome</keyword>
<keyword evidence="5" id="KW-0503">Monooxygenase</keyword>
<evidence type="ECO:0000259" key="4">
    <source>
        <dbReference type="Pfam" id="PF01494"/>
    </source>
</evidence>
<dbReference type="GO" id="GO:0004497">
    <property type="term" value="F:monooxygenase activity"/>
    <property type="evidence" value="ECO:0007669"/>
    <property type="project" value="UniProtKB-KW"/>
</dbReference>
<dbReference type="AlphaFoldDB" id="A0A9P3GNI9"/>
<dbReference type="OrthoDB" id="417877at2759"/>
<dbReference type="EMBL" id="BPQB01000099">
    <property type="protein sequence ID" value="GJE99048.1"/>
    <property type="molecule type" value="Genomic_DNA"/>
</dbReference>
<organism evidence="5 6">
    <name type="scientific">Phanerochaete sordida</name>
    <dbReference type="NCBI Taxonomy" id="48140"/>
    <lineage>
        <taxon>Eukaryota</taxon>
        <taxon>Fungi</taxon>
        <taxon>Dikarya</taxon>
        <taxon>Basidiomycota</taxon>
        <taxon>Agaricomycotina</taxon>
        <taxon>Agaricomycetes</taxon>
        <taxon>Polyporales</taxon>
        <taxon>Phanerochaetaceae</taxon>
        <taxon>Phanerochaete</taxon>
    </lineage>
</organism>
<keyword evidence="3" id="KW-0560">Oxidoreductase</keyword>
<evidence type="ECO:0000313" key="6">
    <source>
        <dbReference type="Proteomes" id="UP000703269"/>
    </source>
</evidence>
<dbReference type="GO" id="GO:0071949">
    <property type="term" value="F:FAD binding"/>
    <property type="evidence" value="ECO:0007669"/>
    <property type="project" value="InterPro"/>
</dbReference>
<accession>A0A9P3GNI9</accession>
<dbReference type="SUPFAM" id="SSF51905">
    <property type="entry name" value="FAD/NAD(P)-binding domain"/>
    <property type="match status" value="1"/>
</dbReference>
<dbReference type="Proteomes" id="UP000703269">
    <property type="component" value="Unassembled WGS sequence"/>
</dbReference>
<comment type="caution">
    <text evidence="5">The sequence shown here is derived from an EMBL/GenBank/DDBJ whole genome shotgun (WGS) entry which is preliminary data.</text>
</comment>
<dbReference type="PRINTS" id="PR00420">
    <property type="entry name" value="RNGMNOXGNASE"/>
</dbReference>
<proteinExistence type="predicted"/>
<dbReference type="Gene3D" id="3.50.50.60">
    <property type="entry name" value="FAD/NAD(P)-binding domain"/>
    <property type="match status" value="1"/>
</dbReference>
<keyword evidence="1" id="KW-0285">Flavoprotein</keyword>
<dbReference type="InterPro" id="IPR051104">
    <property type="entry name" value="FAD_monoxygenase"/>
</dbReference>
<dbReference type="GO" id="GO:0044550">
    <property type="term" value="P:secondary metabolite biosynthetic process"/>
    <property type="evidence" value="ECO:0007669"/>
    <property type="project" value="TreeGrafter"/>
</dbReference>
<evidence type="ECO:0000256" key="2">
    <source>
        <dbReference type="ARBA" id="ARBA00022827"/>
    </source>
</evidence>
<sequence length="433" mass="47219">MADRIRLAIVGGGIYGLTFAIALAKSGAPVDVDIYESAKAFSEIGAGMAFLPRVWEAMRILGLDEELRAKSSAGTPFRFSKGDQNDFIMFGQSGANMDSYHRAEFLATLVQHLPSHFRTHFGKRLMSYTDEPPAPVQSHFKDGTTAECDVLIGADGVKSAVRRVLFEQLAACTKDPAEAERLRACVPAKWTGQYVYRGLVPRAQLEQACPGHPALSGAIYFMGKDKYLICYPVSQGTMINVGGIVTRPDAFGTLHPEPWVLPVTQDEFRAQYAGWSPYVHHVIDAIKTPSKWATNSVLDLPTYASGRVAIIGDAAHAMTPHLASGAGQGVEDGLVLAALLASPHARRETLPQVLHAYDAVRRPFSQDILQRSYDLGSMFCLQTPRVARADVSLEDLQLLSADIADISRWTWTTTAERERTAAVKMLGELVAAE</sequence>
<feature type="domain" description="FAD-binding" evidence="4">
    <location>
        <begin position="7"/>
        <end position="165"/>
    </location>
</feature>
<name>A0A9P3GNI9_9APHY</name>
<gene>
    <name evidence="5" type="ORF">PsYK624_152880</name>
</gene>